<evidence type="ECO:0000256" key="1">
    <source>
        <dbReference type="SAM" id="MobiDB-lite"/>
    </source>
</evidence>
<proteinExistence type="predicted"/>
<keyword evidence="3" id="KW-1185">Reference proteome</keyword>
<gene>
    <name evidence="2" type="ORF">EYF80_016078</name>
</gene>
<organism evidence="2 3">
    <name type="scientific">Liparis tanakae</name>
    <name type="common">Tanaka's snailfish</name>
    <dbReference type="NCBI Taxonomy" id="230148"/>
    <lineage>
        <taxon>Eukaryota</taxon>
        <taxon>Metazoa</taxon>
        <taxon>Chordata</taxon>
        <taxon>Craniata</taxon>
        <taxon>Vertebrata</taxon>
        <taxon>Euteleostomi</taxon>
        <taxon>Actinopterygii</taxon>
        <taxon>Neopterygii</taxon>
        <taxon>Teleostei</taxon>
        <taxon>Neoteleostei</taxon>
        <taxon>Acanthomorphata</taxon>
        <taxon>Eupercaria</taxon>
        <taxon>Perciformes</taxon>
        <taxon>Cottioidei</taxon>
        <taxon>Cottales</taxon>
        <taxon>Liparidae</taxon>
        <taxon>Liparis</taxon>
    </lineage>
</organism>
<evidence type="ECO:0000313" key="2">
    <source>
        <dbReference type="EMBL" id="TNN73698.1"/>
    </source>
</evidence>
<sequence length="106" mass="11697">MPYPFCEESSGNSSRRSEERLPQRPVDELWQLARSETHISAALGCFLPNALPPGCVPIDGLRGNFVREKFPLILEEPKIRPAPLPLLSAPFASNSQSGRGLLVSRE</sequence>
<protein>
    <submittedName>
        <fullName evidence="2">Uncharacterized protein</fullName>
    </submittedName>
</protein>
<dbReference type="Proteomes" id="UP000314294">
    <property type="component" value="Unassembled WGS sequence"/>
</dbReference>
<dbReference type="AlphaFoldDB" id="A0A4Z2I6X7"/>
<evidence type="ECO:0000313" key="3">
    <source>
        <dbReference type="Proteomes" id="UP000314294"/>
    </source>
</evidence>
<reference evidence="2 3" key="1">
    <citation type="submission" date="2019-03" db="EMBL/GenBank/DDBJ databases">
        <title>First draft genome of Liparis tanakae, snailfish: a comprehensive survey of snailfish specific genes.</title>
        <authorList>
            <person name="Kim W."/>
            <person name="Song I."/>
            <person name="Jeong J.-H."/>
            <person name="Kim D."/>
            <person name="Kim S."/>
            <person name="Ryu S."/>
            <person name="Song J.Y."/>
            <person name="Lee S.K."/>
        </authorList>
    </citation>
    <scope>NUCLEOTIDE SEQUENCE [LARGE SCALE GENOMIC DNA]</scope>
    <source>
        <tissue evidence="2">Muscle</tissue>
    </source>
</reference>
<accession>A0A4Z2I6X7</accession>
<name>A0A4Z2I6X7_9TELE</name>
<feature type="region of interest" description="Disordered" evidence="1">
    <location>
        <begin position="1"/>
        <end position="23"/>
    </location>
</feature>
<comment type="caution">
    <text evidence="2">The sequence shown here is derived from an EMBL/GenBank/DDBJ whole genome shotgun (WGS) entry which is preliminary data.</text>
</comment>
<dbReference type="EMBL" id="SRLO01000122">
    <property type="protein sequence ID" value="TNN73698.1"/>
    <property type="molecule type" value="Genomic_DNA"/>
</dbReference>